<accession>A0A9E7R2H8</accession>
<evidence type="ECO:0000256" key="1">
    <source>
        <dbReference type="SAM" id="Phobius"/>
    </source>
</evidence>
<keyword evidence="1" id="KW-1133">Transmembrane helix</keyword>
<keyword evidence="3" id="KW-1185">Reference proteome</keyword>
<feature type="transmembrane region" description="Helical" evidence="1">
    <location>
        <begin position="360"/>
        <end position="381"/>
    </location>
</feature>
<keyword evidence="1" id="KW-0812">Transmembrane</keyword>
<dbReference type="Proteomes" id="UP001057580">
    <property type="component" value="Chromosome"/>
</dbReference>
<gene>
    <name evidence="2" type="ORF">N0B31_19740</name>
</gene>
<feature type="transmembrane region" description="Helical" evidence="1">
    <location>
        <begin position="84"/>
        <end position="106"/>
    </location>
</feature>
<feature type="transmembrane region" description="Helical" evidence="1">
    <location>
        <begin position="454"/>
        <end position="474"/>
    </location>
</feature>
<dbReference type="AlphaFoldDB" id="A0A9E7R2H8"/>
<evidence type="ECO:0000313" key="3">
    <source>
        <dbReference type="Proteomes" id="UP001057580"/>
    </source>
</evidence>
<dbReference type="EMBL" id="CP104003">
    <property type="protein sequence ID" value="UWM54337.1"/>
    <property type="molecule type" value="Genomic_DNA"/>
</dbReference>
<feature type="transmembrane region" description="Helical" evidence="1">
    <location>
        <begin position="292"/>
        <end position="309"/>
    </location>
</feature>
<feature type="transmembrane region" description="Helical" evidence="1">
    <location>
        <begin position="420"/>
        <end position="442"/>
    </location>
</feature>
<keyword evidence="1" id="KW-0472">Membrane</keyword>
<protein>
    <submittedName>
        <fullName evidence="2">Uncharacterized protein</fullName>
    </submittedName>
</protein>
<proteinExistence type="predicted"/>
<reference evidence="2" key="1">
    <citation type="submission" date="2022-09" db="EMBL/GenBank/DDBJ databases">
        <title>Diverse halophilic archaea isolated from saline environments.</title>
        <authorList>
            <person name="Cui H.-L."/>
        </authorList>
    </citation>
    <scope>NUCLEOTIDE SEQUENCE</scope>
    <source>
        <strain evidence="2">ZS-35-S2</strain>
    </source>
</reference>
<feature type="transmembrane region" description="Helical" evidence="1">
    <location>
        <begin position="53"/>
        <end position="72"/>
    </location>
</feature>
<feature type="transmembrane region" description="Helical" evidence="1">
    <location>
        <begin position="186"/>
        <end position="204"/>
    </location>
</feature>
<feature type="transmembrane region" description="Helical" evidence="1">
    <location>
        <begin position="238"/>
        <end position="255"/>
    </location>
</feature>
<dbReference type="RefSeq" id="WP_260593357.1">
    <property type="nucleotide sequence ID" value="NZ_CP104003.1"/>
</dbReference>
<name>A0A9E7R2H8_9EURY</name>
<evidence type="ECO:0000313" key="2">
    <source>
        <dbReference type="EMBL" id="UWM54337.1"/>
    </source>
</evidence>
<feature type="transmembrane region" description="Helical" evidence="1">
    <location>
        <begin position="261"/>
        <end position="280"/>
    </location>
</feature>
<feature type="transmembrane region" description="Helical" evidence="1">
    <location>
        <begin position="393"/>
        <end position="414"/>
    </location>
</feature>
<dbReference type="GeneID" id="74944704"/>
<organism evidence="2 3">
    <name type="scientific">Salinirubellus salinus</name>
    <dbReference type="NCBI Taxonomy" id="1364945"/>
    <lineage>
        <taxon>Archaea</taxon>
        <taxon>Methanobacteriati</taxon>
        <taxon>Methanobacteriota</taxon>
        <taxon>Stenosarchaea group</taxon>
        <taxon>Halobacteria</taxon>
        <taxon>Halobacteriales</taxon>
        <taxon>Natronomonadaceae</taxon>
        <taxon>Salinirubellus</taxon>
    </lineage>
</organism>
<sequence length="606" mass="66225">MTHQTQSVERASQNRWQRLLLLVGFCAMAGALVAAIRAPATGFELSIYRATPAAFWVGTALAVLASLVVTLWPRVARPVREGGVLLAGTAVWSILALPLLRSYYFYGGGDALSHLGFVESFASGAASPFDLIHPGVHLTSILVSRAGGLPFERALVFVALLFPAVFIVFVVLCVRHLTGDDRGAVVGLFAALLLLPLNNVAIHLPAHPSSQAVMFTPLVLYLLFRYLRQPTDPDTRRFTALGVALALVSAAIVLVHPEQALNVLMVFGSVVLTQVVVQRFRPESRIAEHHSLYFQTGFLAVVFTLWSYGDERVMSRITGLYQSLFVSSGSAGGAPGAEVAARSGSLAALGGSLEELFVKLFLPALVFSVLAGELLLLSVLGKLDEELPERNAYTKYLAVSFVPLTAAVGVIFLANFGDHYFRLLGFLMTIVTILGAVALYHGLSAPISHWQHQWFRVVVVVLFVFLLPLVALSFHPSPWIYQGSGQITEQQFQGYETAFDHRQAEMAFTGVRGGTERYVDAVYGPHSETRAEFPVRDPVPTAVFGTNLTDYYEESVYLPVTAADEERETVLYRGFRYPGDGFHSLRWTPGIDRVQSGDGFTLYLVR</sequence>
<dbReference type="KEGG" id="ssai:N0B31_19740"/>
<feature type="transmembrane region" description="Helical" evidence="1">
    <location>
        <begin position="154"/>
        <end position="174"/>
    </location>
</feature>
<feature type="transmembrane region" description="Helical" evidence="1">
    <location>
        <begin position="19"/>
        <end position="38"/>
    </location>
</feature>